<keyword evidence="1" id="KW-1133">Transmembrane helix</keyword>
<feature type="transmembrane region" description="Helical" evidence="1">
    <location>
        <begin position="121"/>
        <end position="143"/>
    </location>
</feature>
<proteinExistence type="predicted"/>
<accession>A0A6L7HSX9</accession>
<feature type="transmembrane region" description="Helical" evidence="1">
    <location>
        <begin position="85"/>
        <end position="109"/>
    </location>
</feature>
<organism evidence="2 3">
    <name type="scientific">Shewanella insulae</name>
    <dbReference type="NCBI Taxonomy" id="2681496"/>
    <lineage>
        <taxon>Bacteria</taxon>
        <taxon>Pseudomonadati</taxon>
        <taxon>Pseudomonadota</taxon>
        <taxon>Gammaproteobacteria</taxon>
        <taxon>Alteromonadales</taxon>
        <taxon>Shewanellaceae</taxon>
        <taxon>Shewanella</taxon>
    </lineage>
</organism>
<evidence type="ECO:0000313" key="2">
    <source>
        <dbReference type="EMBL" id="MXR67389.1"/>
    </source>
</evidence>
<protein>
    <submittedName>
        <fullName evidence="2">Uncharacterized protein</fullName>
    </submittedName>
</protein>
<name>A0A6L7HSX9_9GAMM</name>
<sequence>MNIDSARPALEDKLKQIASAPKRFMNRLTTVWQRLTLPQRLYLLAALLLMSEHLGLVAIITTIALTLEFWPLFERVWHSLAGKAILLLFYAIVANYALAMAGAIVNEVVGVPANHFNYTHNFAILLLLPAWILGISAVGLLFVQLLMPFYLMIALILKPIGIKLFSLTGNNHYRFTTLMVRFVLSFVLLYHLILLIGDVEQRVESALSDIKTMEQSLKKDSNQNQKMRPTIETDGAVANGDVGYQPGANAGGIEKEASLLDQDFIQVQPDDQTDNQQDRELALEYASLRQTYHDVIRVLIAQFAYYYEADSRSRCEKHEDANVVELNDYEILEVVPDNAAKYRYRFTVRKCISPAFPDK</sequence>
<dbReference type="AlphaFoldDB" id="A0A6L7HSX9"/>
<evidence type="ECO:0000313" key="3">
    <source>
        <dbReference type="Proteomes" id="UP000474778"/>
    </source>
</evidence>
<evidence type="ECO:0000256" key="1">
    <source>
        <dbReference type="SAM" id="Phobius"/>
    </source>
</evidence>
<gene>
    <name evidence="2" type="ORF">GNT65_01650</name>
</gene>
<dbReference type="EMBL" id="WRPA01000001">
    <property type="protein sequence ID" value="MXR67389.1"/>
    <property type="molecule type" value="Genomic_DNA"/>
</dbReference>
<feature type="transmembrane region" description="Helical" evidence="1">
    <location>
        <begin position="178"/>
        <end position="197"/>
    </location>
</feature>
<keyword evidence="3" id="KW-1185">Reference proteome</keyword>
<comment type="caution">
    <text evidence="2">The sequence shown here is derived from an EMBL/GenBank/DDBJ whole genome shotgun (WGS) entry which is preliminary data.</text>
</comment>
<feature type="transmembrane region" description="Helical" evidence="1">
    <location>
        <begin position="41"/>
        <end position="65"/>
    </location>
</feature>
<keyword evidence="1" id="KW-0472">Membrane</keyword>
<dbReference type="RefSeq" id="WP_160793381.1">
    <property type="nucleotide sequence ID" value="NZ_WRPA01000001.1"/>
</dbReference>
<dbReference type="Proteomes" id="UP000474778">
    <property type="component" value="Unassembled WGS sequence"/>
</dbReference>
<reference evidence="2 3" key="1">
    <citation type="submission" date="2019-12" db="EMBL/GenBank/DDBJ databases">
        <title>Shewanella insulae sp. nov., isolated from a tidal flat.</title>
        <authorList>
            <person name="Yoon J.-H."/>
        </authorList>
    </citation>
    <scope>NUCLEOTIDE SEQUENCE [LARGE SCALE GENOMIC DNA]</scope>
    <source>
        <strain evidence="2 3">JBTF-M18</strain>
    </source>
</reference>
<feature type="transmembrane region" description="Helical" evidence="1">
    <location>
        <begin position="149"/>
        <end position="166"/>
    </location>
</feature>
<keyword evidence="1" id="KW-0812">Transmembrane</keyword>